<dbReference type="Gene3D" id="3.40.630.30">
    <property type="match status" value="1"/>
</dbReference>
<evidence type="ECO:0000259" key="1">
    <source>
        <dbReference type="PROSITE" id="PS51186"/>
    </source>
</evidence>
<feature type="domain" description="N-acetyltransferase" evidence="1">
    <location>
        <begin position="1"/>
        <end position="169"/>
    </location>
</feature>
<gene>
    <name evidence="2" type="ORF">GCM10007938_23980</name>
</gene>
<evidence type="ECO:0000313" key="3">
    <source>
        <dbReference type="Proteomes" id="UP001157138"/>
    </source>
</evidence>
<dbReference type="Proteomes" id="UP001157138">
    <property type="component" value="Unassembled WGS sequence"/>
</dbReference>
<dbReference type="EMBL" id="BSPW01000050">
    <property type="protein sequence ID" value="GLT18618.1"/>
    <property type="molecule type" value="Genomic_DNA"/>
</dbReference>
<dbReference type="RefSeq" id="WP_284192501.1">
    <property type="nucleotide sequence ID" value="NZ_BSPW01000050.1"/>
</dbReference>
<sequence>MKLKVAVYEDYEHLASLHSQSWKVFYKGILDSQYLESDVSADMRALWQTRLINPPFNQRVLMLEEGGLLCGFICAFGNHDFEKGTIIDALHVDSNYLRRGIGIELISQIAHWAEKYFPNQGVYLNVVKSNHRAIKFCEKLGGQLIQERLWQAPRETQVPELVYGWKSIQELLKYSHQKNNTLISID</sequence>
<evidence type="ECO:0000313" key="2">
    <source>
        <dbReference type="EMBL" id="GLT18618.1"/>
    </source>
</evidence>
<dbReference type="InterPro" id="IPR016181">
    <property type="entry name" value="Acyl_CoA_acyltransferase"/>
</dbReference>
<keyword evidence="3" id="KW-1185">Reference proteome</keyword>
<organism evidence="2 3">
    <name type="scientific">Vibrio zhanjiangensis</name>
    <dbReference type="NCBI Taxonomy" id="1046128"/>
    <lineage>
        <taxon>Bacteria</taxon>
        <taxon>Pseudomonadati</taxon>
        <taxon>Pseudomonadota</taxon>
        <taxon>Gammaproteobacteria</taxon>
        <taxon>Vibrionales</taxon>
        <taxon>Vibrionaceae</taxon>
        <taxon>Vibrio</taxon>
    </lineage>
</organism>
<dbReference type="PROSITE" id="PS51186">
    <property type="entry name" value="GNAT"/>
    <property type="match status" value="1"/>
</dbReference>
<dbReference type="Pfam" id="PF00583">
    <property type="entry name" value="Acetyltransf_1"/>
    <property type="match status" value="1"/>
</dbReference>
<dbReference type="InterPro" id="IPR000182">
    <property type="entry name" value="GNAT_dom"/>
</dbReference>
<comment type="caution">
    <text evidence="2">The sequence shown here is derived from an EMBL/GenBank/DDBJ whole genome shotgun (WGS) entry which is preliminary data.</text>
</comment>
<dbReference type="CDD" id="cd04301">
    <property type="entry name" value="NAT_SF"/>
    <property type="match status" value="1"/>
</dbReference>
<accession>A0ABQ6EZG1</accession>
<name>A0ABQ6EZG1_9VIBR</name>
<dbReference type="SUPFAM" id="SSF55729">
    <property type="entry name" value="Acyl-CoA N-acyltransferases (Nat)"/>
    <property type="match status" value="1"/>
</dbReference>
<reference evidence="3" key="1">
    <citation type="journal article" date="2019" name="Int. J. Syst. Evol. Microbiol.">
        <title>The Global Catalogue of Microorganisms (GCM) 10K type strain sequencing project: providing services to taxonomists for standard genome sequencing and annotation.</title>
        <authorList>
            <consortium name="The Broad Institute Genomics Platform"/>
            <consortium name="The Broad Institute Genome Sequencing Center for Infectious Disease"/>
            <person name="Wu L."/>
            <person name="Ma J."/>
        </authorList>
    </citation>
    <scope>NUCLEOTIDE SEQUENCE [LARGE SCALE GENOMIC DNA]</scope>
    <source>
        <strain evidence="3">NBRC 108723</strain>
    </source>
</reference>
<protein>
    <submittedName>
        <fullName evidence="2">N-acetyltransferase</fullName>
    </submittedName>
</protein>
<proteinExistence type="predicted"/>